<dbReference type="KEGG" id="gps:C427_1492"/>
<dbReference type="Proteomes" id="UP000011864">
    <property type="component" value="Chromosome"/>
</dbReference>
<dbReference type="STRING" id="1129794.C427_1492"/>
<reference evidence="4 5" key="1">
    <citation type="journal article" date="2013" name="Genome Announc.">
        <title>Complete Genome Sequence of Glaciecola psychrophila Strain 170T.</title>
        <authorList>
            <person name="Yin J."/>
            <person name="Chen J."/>
            <person name="Liu G."/>
            <person name="Yu Y."/>
            <person name="Song L."/>
            <person name="Wang X."/>
            <person name="Qu X."/>
        </authorList>
    </citation>
    <scope>NUCLEOTIDE SEQUENCE [LARGE SCALE GENOMIC DNA]</scope>
    <source>
        <strain evidence="4 5">170</strain>
    </source>
</reference>
<sequence>MPDIYLFRAWQTLHIEAKKLGIVANWLAPIVSKDGSISGVFSALFNTARNADAAELSLLQRAIQSAGALLYHSKNKAKELQKKVALHQECMLQKETTEEINILPKKAIEQRAKVQSQLLEMESMAALGIMMSSLTHEISSPIGVTVTAASFLSEIQHNCFEKLQDDQLKRSELINYLKESTEASQIIERNILRTNELIKTFKRLSVDQHSQDMRSFVLCDYVCEVLLSLKPRLKLTPHKFCLDIPADLTIESNPGALCQLLINLIMNSAHHAFAPGTDGRITIKANIECDSANNKKLVFIYQDNGIGMATQTIENVYKPFFTLARDTENCGLGMHICNNIVMKVLRGTIDCRSEIGKGVEFTIAFPV</sequence>
<dbReference type="HOGENOM" id="CLU_047121_1_0_6"/>
<dbReference type="InterPro" id="IPR005467">
    <property type="entry name" value="His_kinase_dom"/>
</dbReference>
<dbReference type="InterPro" id="IPR036890">
    <property type="entry name" value="HATPase_C_sf"/>
</dbReference>
<dbReference type="Gene3D" id="3.30.565.10">
    <property type="entry name" value="Histidine kinase-like ATPase, C-terminal domain"/>
    <property type="match status" value="1"/>
</dbReference>
<dbReference type="PRINTS" id="PR00344">
    <property type="entry name" value="BCTRLSENSOR"/>
</dbReference>
<evidence type="ECO:0000256" key="1">
    <source>
        <dbReference type="ARBA" id="ARBA00000085"/>
    </source>
</evidence>
<dbReference type="PANTHER" id="PTHR43065">
    <property type="entry name" value="SENSOR HISTIDINE KINASE"/>
    <property type="match status" value="1"/>
</dbReference>
<dbReference type="PROSITE" id="PS50109">
    <property type="entry name" value="HIS_KIN"/>
    <property type="match status" value="1"/>
</dbReference>
<evidence type="ECO:0000256" key="2">
    <source>
        <dbReference type="ARBA" id="ARBA00012438"/>
    </source>
</evidence>
<accession>K7ABP1</accession>
<dbReference type="GO" id="GO:0004673">
    <property type="term" value="F:protein histidine kinase activity"/>
    <property type="evidence" value="ECO:0007669"/>
    <property type="project" value="UniProtKB-EC"/>
</dbReference>
<keyword evidence="5" id="KW-1185">Reference proteome</keyword>
<comment type="catalytic activity">
    <reaction evidence="1">
        <text>ATP + protein L-histidine = ADP + protein N-phospho-L-histidine.</text>
        <dbReference type="EC" id="2.7.13.3"/>
    </reaction>
</comment>
<dbReference type="InterPro" id="IPR004358">
    <property type="entry name" value="Sig_transdc_His_kin-like_C"/>
</dbReference>
<evidence type="ECO:0000313" key="5">
    <source>
        <dbReference type="Proteomes" id="UP000011864"/>
    </source>
</evidence>
<dbReference type="SMART" id="SM00387">
    <property type="entry name" value="HATPase_c"/>
    <property type="match status" value="1"/>
</dbReference>
<evidence type="ECO:0000313" key="4">
    <source>
        <dbReference type="EMBL" id="AGH43601.1"/>
    </source>
</evidence>
<evidence type="ECO:0000259" key="3">
    <source>
        <dbReference type="PROSITE" id="PS50109"/>
    </source>
</evidence>
<dbReference type="InterPro" id="IPR029016">
    <property type="entry name" value="GAF-like_dom_sf"/>
</dbReference>
<gene>
    <name evidence="4" type="ORF">C427_1492</name>
</gene>
<feature type="domain" description="Histidine kinase" evidence="3">
    <location>
        <begin position="133"/>
        <end position="367"/>
    </location>
</feature>
<protein>
    <recommendedName>
        <fullName evidence="2">histidine kinase</fullName>
        <ecNumber evidence="2">2.7.13.3</ecNumber>
    </recommendedName>
</protein>
<dbReference type="RefSeq" id="WP_007642081.1">
    <property type="nucleotide sequence ID" value="NC_020514.1"/>
</dbReference>
<dbReference type="EMBL" id="CP003837">
    <property type="protein sequence ID" value="AGH43601.1"/>
    <property type="molecule type" value="Genomic_DNA"/>
</dbReference>
<dbReference type="PATRIC" id="fig|1129794.4.peg.1478"/>
<organism evidence="4 5">
    <name type="scientific">Paraglaciecola psychrophila 170</name>
    <dbReference type="NCBI Taxonomy" id="1129794"/>
    <lineage>
        <taxon>Bacteria</taxon>
        <taxon>Pseudomonadati</taxon>
        <taxon>Pseudomonadota</taxon>
        <taxon>Gammaproteobacteria</taxon>
        <taxon>Alteromonadales</taxon>
        <taxon>Alteromonadaceae</taxon>
        <taxon>Paraglaciecola</taxon>
    </lineage>
</organism>
<dbReference type="OrthoDB" id="2521613at2"/>
<proteinExistence type="predicted"/>
<dbReference type="AlphaFoldDB" id="K7ABP1"/>
<dbReference type="Gene3D" id="1.10.287.130">
    <property type="match status" value="1"/>
</dbReference>
<dbReference type="Pfam" id="PF02518">
    <property type="entry name" value="HATPase_c"/>
    <property type="match status" value="1"/>
</dbReference>
<name>K7ABP1_9ALTE</name>
<dbReference type="InterPro" id="IPR003594">
    <property type="entry name" value="HATPase_dom"/>
</dbReference>
<dbReference type="eggNOG" id="COG2205">
    <property type="taxonomic scope" value="Bacteria"/>
</dbReference>
<dbReference type="Gene3D" id="3.30.450.40">
    <property type="match status" value="1"/>
</dbReference>
<dbReference type="EC" id="2.7.13.3" evidence="2"/>
<dbReference type="SUPFAM" id="SSF55874">
    <property type="entry name" value="ATPase domain of HSP90 chaperone/DNA topoisomerase II/histidine kinase"/>
    <property type="match status" value="1"/>
</dbReference>
<dbReference type="PANTHER" id="PTHR43065:SF47">
    <property type="match status" value="1"/>
</dbReference>